<dbReference type="InterPro" id="IPR032820">
    <property type="entry name" value="ATPase_put"/>
</dbReference>
<name>A0A0G0ARF0_9BACT</name>
<proteinExistence type="predicted"/>
<sequence>MVEAVKMKYNFFEIDRHGDLKKTSQDLKKKPETKKNFFTDNVNINVGYSIVTPILIGVIIGLTLDSRFHSKPVFTVFFIFLGTVLSFYNLFKLIK</sequence>
<evidence type="ECO:0000256" key="1">
    <source>
        <dbReference type="SAM" id="Phobius"/>
    </source>
</evidence>
<dbReference type="Pfam" id="PF09527">
    <property type="entry name" value="ATPase_gene1"/>
    <property type="match status" value="1"/>
</dbReference>
<keyword evidence="1" id="KW-0472">Membrane</keyword>
<dbReference type="EMBL" id="LBPP01000027">
    <property type="protein sequence ID" value="KKP59479.1"/>
    <property type="molecule type" value="Genomic_DNA"/>
</dbReference>
<evidence type="ECO:0000313" key="3">
    <source>
        <dbReference type="Proteomes" id="UP000034688"/>
    </source>
</evidence>
<feature type="transmembrane region" description="Helical" evidence="1">
    <location>
        <begin position="73"/>
        <end position="91"/>
    </location>
</feature>
<gene>
    <name evidence="2" type="ORF">UR54_C0027G0001</name>
</gene>
<protein>
    <recommendedName>
        <fullName evidence="4">AtpZ/AtpI family protein</fullName>
    </recommendedName>
</protein>
<comment type="caution">
    <text evidence="2">The sequence shown here is derived from an EMBL/GenBank/DDBJ whole genome shotgun (WGS) entry which is preliminary data.</text>
</comment>
<dbReference type="Proteomes" id="UP000034688">
    <property type="component" value="Unassembled WGS sequence"/>
</dbReference>
<dbReference type="AlphaFoldDB" id="A0A0G0ARF0"/>
<evidence type="ECO:0008006" key="4">
    <source>
        <dbReference type="Google" id="ProtNLM"/>
    </source>
</evidence>
<keyword evidence="1" id="KW-0812">Transmembrane</keyword>
<accession>A0A0G0ARF0</accession>
<feature type="transmembrane region" description="Helical" evidence="1">
    <location>
        <begin position="46"/>
        <end position="64"/>
    </location>
</feature>
<reference evidence="2 3" key="1">
    <citation type="journal article" date="2015" name="Nature">
        <title>rRNA introns, odd ribosomes, and small enigmatic genomes across a large radiation of phyla.</title>
        <authorList>
            <person name="Brown C.T."/>
            <person name="Hug L.A."/>
            <person name="Thomas B.C."/>
            <person name="Sharon I."/>
            <person name="Castelle C.J."/>
            <person name="Singh A."/>
            <person name="Wilkins M.J."/>
            <person name="Williams K.H."/>
            <person name="Banfield J.F."/>
        </authorList>
    </citation>
    <scope>NUCLEOTIDE SEQUENCE [LARGE SCALE GENOMIC DNA]</scope>
</reference>
<organism evidence="2 3">
    <name type="scientific">Candidatus Roizmanbacteria bacterium GW2011_GWA2_34_18</name>
    <dbReference type="NCBI Taxonomy" id="1618477"/>
    <lineage>
        <taxon>Bacteria</taxon>
        <taxon>Candidatus Roizmaniibacteriota</taxon>
    </lineage>
</organism>
<keyword evidence="1" id="KW-1133">Transmembrane helix</keyword>
<dbReference type="STRING" id="1618477.UR54_C0027G0001"/>
<evidence type="ECO:0000313" key="2">
    <source>
        <dbReference type="EMBL" id="KKP59479.1"/>
    </source>
</evidence>